<reference evidence="1 2" key="1">
    <citation type="submission" date="2020-04" db="EMBL/GenBank/DDBJ databases">
        <title>Whole genome sequencing of clinical and environmental type strains of Ochrobactrum.</title>
        <authorList>
            <person name="Dharne M."/>
        </authorList>
    </citation>
    <scope>NUCLEOTIDE SEQUENCE [LARGE SCALE GENOMIC DNA]</scope>
    <source>
        <strain evidence="1 2">DSM 13340</strain>
    </source>
</reference>
<dbReference type="AlphaFoldDB" id="A0A7X6FRK5"/>
<organism evidence="1 2">
    <name type="scientific">Brucella tritici</name>
    <dbReference type="NCBI Taxonomy" id="94626"/>
    <lineage>
        <taxon>Bacteria</taxon>
        <taxon>Pseudomonadati</taxon>
        <taxon>Pseudomonadota</taxon>
        <taxon>Alphaproteobacteria</taxon>
        <taxon>Hyphomicrobiales</taxon>
        <taxon>Brucellaceae</taxon>
        <taxon>Brucella/Ochrobactrum group</taxon>
        <taxon>Brucella</taxon>
    </lineage>
</organism>
<gene>
    <name evidence="1" type="ORF">HGG76_20000</name>
</gene>
<proteinExistence type="predicted"/>
<comment type="caution">
    <text evidence="1">The sequence shown here is derived from an EMBL/GenBank/DDBJ whole genome shotgun (WGS) entry which is preliminary data.</text>
</comment>
<dbReference type="Proteomes" id="UP000558475">
    <property type="component" value="Unassembled WGS sequence"/>
</dbReference>
<evidence type="ECO:0000313" key="1">
    <source>
        <dbReference type="EMBL" id="NKW10638.1"/>
    </source>
</evidence>
<sequence length="98" mass="10853">MAGSGCLSDNECIALLQWMLRHDTTAQQSREAGFVTELSRYLAARSIPTAIRLGDEGRANLVATLDSGRTGPHLVLRTLRHGTTWRPRMAKAAIRRDH</sequence>
<protein>
    <submittedName>
        <fullName evidence="1">Uncharacterized protein</fullName>
    </submittedName>
</protein>
<name>A0A7X6FRK5_9HYPH</name>
<accession>A0A7X6FRK5</accession>
<dbReference type="EMBL" id="JAAXZB010000002">
    <property type="protein sequence ID" value="NKW10638.1"/>
    <property type="molecule type" value="Genomic_DNA"/>
</dbReference>
<evidence type="ECO:0000313" key="2">
    <source>
        <dbReference type="Proteomes" id="UP000558475"/>
    </source>
</evidence>